<reference evidence="2 3" key="1">
    <citation type="journal article" date="2008" name="Biol. Direct">
        <title>Complete genome sequence of the extremely acidophilic methanotroph isolate V4, Methylacidiphilum infernorum, a representative of the bacterial phylum Verrucomicrobia.</title>
        <authorList>
            <person name="Hou S."/>
            <person name="Makarova K.S."/>
            <person name="Saw J.H."/>
            <person name="Senin P."/>
            <person name="Ly B.V."/>
            <person name="Zhou Z."/>
            <person name="Ren Y."/>
            <person name="Wang J."/>
            <person name="Galperin M.Y."/>
            <person name="Omelchenko M.V."/>
            <person name="Wolf Y.I."/>
            <person name="Yutin N."/>
            <person name="Koonin E.V."/>
            <person name="Stott M.B."/>
            <person name="Mountain B.W."/>
            <person name="Crowe M.A."/>
            <person name="Smirnova A.V."/>
            <person name="Dunfield P.F."/>
            <person name="Feng L."/>
            <person name="Wang L."/>
            <person name="Alam M."/>
        </authorList>
    </citation>
    <scope>NUCLEOTIDE SEQUENCE [LARGE SCALE GENOMIC DNA]</scope>
    <source>
        <strain evidence="3">Isolate V4</strain>
    </source>
</reference>
<feature type="coiled-coil region" evidence="1">
    <location>
        <begin position="513"/>
        <end position="583"/>
    </location>
</feature>
<evidence type="ECO:0000313" key="2">
    <source>
        <dbReference type="EMBL" id="ACD83222.1"/>
    </source>
</evidence>
<dbReference type="EMBL" id="CP000975">
    <property type="protein sequence ID" value="ACD83222.1"/>
    <property type="molecule type" value="Genomic_DNA"/>
</dbReference>
<name>B3DV69_METI4</name>
<dbReference type="Proteomes" id="UP000009149">
    <property type="component" value="Chromosome"/>
</dbReference>
<evidence type="ECO:0000313" key="3">
    <source>
        <dbReference type="Proteomes" id="UP000009149"/>
    </source>
</evidence>
<dbReference type="KEGG" id="min:Minf_1167"/>
<dbReference type="STRING" id="481448.Minf_1167"/>
<dbReference type="AlphaFoldDB" id="B3DV69"/>
<accession>B3DV69</accession>
<sequence length="626" mass="68327">MFPMKIMNKKDHLKSRVLFFILFFLNGLLPGSLSEIPPTQTFPQAPQAPPVTSGGGWPVDVTGFSGSAAEAMNYIVGRLQDIQDIVRDNDEHIQHIDQMISGTKQMSQQIASLGSIASYENAVSQVHVPQSPYDNSTLGSSPLSQAQSMSSMLTQLPYGLRFDGNSFTGQGIGYVGNIMGLSGLPIGLDSFPPFMLTSLSPQQLAVGSSLANQFMGGASNLGPLAGGLGYMAMNLFPFYLGSNPLLGNIGGLANLAGPISWGIFGAQNFSSQSSNPNLQIPLGSLLPSILGQAMVLGSNALIRPSNSMDPTYQSIMWSGSALQQLLFWINSTSLTGGLYSPLNGVHSSNIYGLSPNLSDIYTAGAFGAVEDYLIRSNQRKQPNFLYSFAKKHLQDILHVSLAAKPAEPLIPIARPGSDKNVFPYSSLLSSLKDEERSLKGGRVCSVEAENEGDHQIEIIPVQLSNPGWGSGTLVTGISPQSYQSYMLLIQANTLRIEQNVAIERLDVQLYQDTQNVIKQLNQLQADLKTLREQCQQNYLLAIPQISQMEVMVTNQIRNQQQYLERLKNNIENYRQTRYQSLLERLHIVDMMREKAALEAGQAASHYLNQIQSQIPLSQQSPSAMEF</sequence>
<protein>
    <submittedName>
        <fullName evidence="2">Uncharacterized protein</fullName>
    </submittedName>
</protein>
<organism evidence="2 3">
    <name type="scientific">Methylacidiphilum infernorum (isolate V4)</name>
    <name type="common">Methylokorus infernorum (strain V4)</name>
    <dbReference type="NCBI Taxonomy" id="481448"/>
    <lineage>
        <taxon>Bacteria</taxon>
        <taxon>Pseudomonadati</taxon>
        <taxon>Verrucomicrobiota</taxon>
        <taxon>Methylacidiphilae</taxon>
        <taxon>Methylacidiphilales</taxon>
        <taxon>Methylacidiphilaceae</taxon>
        <taxon>Methylacidiphilum (ex Ratnadevi et al. 2023)</taxon>
    </lineage>
</organism>
<proteinExistence type="predicted"/>
<keyword evidence="1" id="KW-0175">Coiled coil</keyword>
<gene>
    <name evidence="2" type="ordered locus">Minf_1167</name>
</gene>
<dbReference type="HOGENOM" id="CLU_436667_0_0_0"/>
<dbReference type="eggNOG" id="ENOG5032922">
    <property type="taxonomic scope" value="Bacteria"/>
</dbReference>
<evidence type="ECO:0000256" key="1">
    <source>
        <dbReference type="SAM" id="Coils"/>
    </source>
</evidence>